<sequence>MVWFSQHQACIKGLMSALENNITSQVIAKALGANNDDSSDKEDQHPSLEDKDLNEDLLFYLQAWCCGWVSCTFFLRRAGDSQVIHESCIMAILRLQFGLLKGPNAYKQKITQKDYTKEGLIDGALIPLFDAPSKNGSVYGSHKGFHAITLLKSKYDLYVHWFAGLFS</sequence>
<reference evidence="2" key="1">
    <citation type="submission" date="2014-03" db="EMBL/GenBank/DDBJ databases">
        <title>The Genome Sequence of Puccinia striiformis f. sp. tritici PST-78.</title>
        <authorList>
            <consortium name="The Broad Institute Genome Sequencing Platform"/>
            <person name="Cuomo C."/>
            <person name="Hulbert S."/>
            <person name="Chen X."/>
            <person name="Walker B."/>
            <person name="Young S.K."/>
            <person name="Zeng Q."/>
            <person name="Gargeya S."/>
            <person name="Fitzgerald M."/>
            <person name="Haas B."/>
            <person name="Abouelleil A."/>
            <person name="Alvarado L."/>
            <person name="Arachchi H.M."/>
            <person name="Berlin A.M."/>
            <person name="Chapman S.B."/>
            <person name="Goldberg J."/>
            <person name="Griggs A."/>
            <person name="Gujja S."/>
            <person name="Hansen M."/>
            <person name="Howarth C."/>
            <person name="Imamovic A."/>
            <person name="Larimer J."/>
            <person name="McCowan C."/>
            <person name="Montmayeur A."/>
            <person name="Murphy C."/>
            <person name="Neiman D."/>
            <person name="Pearson M."/>
            <person name="Priest M."/>
            <person name="Roberts A."/>
            <person name="Saif S."/>
            <person name="Shea T."/>
            <person name="Sisk P."/>
            <person name="Sykes S."/>
            <person name="Wortman J."/>
            <person name="Nusbaum C."/>
            <person name="Birren B."/>
        </authorList>
    </citation>
    <scope>NUCLEOTIDE SEQUENCE [LARGE SCALE GENOMIC DNA]</scope>
    <source>
        <strain evidence="2">race PST-78</strain>
    </source>
</reference>
<comment type="caution">
    <text evidence="1">The sequence shown here is derived from an EMBL/GenBank/DDBJ whole genome shotgun (WGS) entry which is preliminary data.</text>
</comment>
<organism evidence="1 2">
    <name type="scientific">Puccinia striiformis f. sp. tritici PST-78</name>
    <dbReference type="NCBI Taxonomy" id="1165861"/>
    <lineage>
        <taxon>Eukaryota</taxon>
        <taxon>Fungi</taxon>
        <taxon>Dikarya</taxon>
        <taxon>Basidiomycota</taxon>
        <taxon>Pucciniomycotina</taxon>
        <taxon>Pucciniomycetes</taxon>
        <taxon>Pucciniales</taxon>
        <taxon>Pucciniaceae</taxon>
        <taxon>Puccinia</taxon>
    </lineage>
</organism>
<keyword evidence="2" id="KW-1185">Reference proteome</keyword>
<evidence type="ECO:0000313" key="1">
    <source>
        <dbReference type="EMBL" id="KNF01272.1"/>
    </source>
</evidence>
<dbReference type="AlphaFoldDB" id="A0A0L0VPY5"/>
<name>A0A0L0VPY5_9BASI</name>
<accession>A0A0L0VPY5</accession>
<evidence type="ECO:0000313" key="2">
    <source>
        <dbReference type="Proteomes" id="UP000054564"/>
    </source>
</evidence>
<dbReference type="EMBL" id="AJIL01000030">
    <property type="protein sequence ID" value="KNF01272.1"/>
    <property type="molecule type" value="Genomic_DNA"/>
</dbReference>
<protein>
    <submittedName>
        <fullName evidence="1">Uncharacterized protein</fullName>
    </submittedName>
</protein>
<gene>
    <name evidence="1" type="ORF">PSTG_05367</name>
</gene>
<proteinExistence type="predicted"/>
<dbReference type="Proteomes" id="UP000054564">
    <property type="component" value="Unassembled WGS sequence"/>
</dbReference>